<evidence type="ECO:0000313" key="2">
    <source>
        <dbReference type="Proteomes" id="UP000218172"/>
    </source>
</evidence>
<feature type="non-terminal residue" evidence="1">
    <location>
        <position position="111"/>
    </location>
</feature>
<dbReference type="EMBL" id="NVQR01000022">
    <property type="protein sequence ID" value="PCH63270.1"/>
    <property type="molecule type" value="Genomic_DNA"/>
</dbReference>
<evidence type="ECO:0000313" key="1">
    <source>
        <dbReference type="EMBL" id="PCH63270.1"/>
    </source>
</evidence>
<proteinExistence type="predicted"/>
<name>A0A2A4MTW2_9GAMM</name>
<organism evidence="1 2">
    <name type="scientific">SAR86 cluster bacterium</name>
    <dbReference type="NCBI Taxonomy" id="2030880"/>
    <lineage>
        <taxon>Bacteria</taxon>
        <taxon>Pseudomonadati</taxon>
        <taxon>Pseudomonadota</taxon>
        <taxon>Gammaproteobacteria</taxon>
        <taxon>SAR86 cluster</taxon>
    </lineage>
</organism>
<dbReference type="AlphaFoldDB" id="A0A2A4MTW2"/>
<accession>A0A2A4MTW2</accession>
<sequence>MPNYTYIIESHMSANPASLFQKLPSIDSLLQADSLQLSLQDYGHNSVRDEGRRQLVNLREAISSGDDQRIAWIESAKFLPQLCEQISEALIQQYASSLKAVFNLTGTVVHT</sequence>
<comment type="caution">
    <text evidence="1">The sequence shown here is derived from an EMBL/GenBank/DDBJ whole genome shotgun (WGS) entry which is preliminary data.</text>
</comment>
<gene>
    <name evidence="1" type="ORF">COC19_01215</name>
</gene>
<protein>
    <submittedName>
        <fullName evidence="1">Uncharacterized protein</fullName>
    </submittedName>
</protein>
<dbReference type="Proteomes" id="UP000218172">
    <property type="component" value="Unassembled WGS sequence"/>
</dbReference>
<reference evidence="2" key="1">
    <citation type="submission" date="2017-08" db="EMBL/GenBank/DDBJ databases">
        <title>A dynamic microbial community with high functional redundancy inhabits the cold, oxic subseafloor aquifer.</title>
        <authorList>
            <person name="Tully B.J."/>
            <person name="Wheat C.G."/>
            <person name="Glazer B.T."/>
            <person name="Huber J.A."/>
        </authorList>
    </citation>
    <scope>NUCLEOTIDE SEQUENCE [LARGE SCALE GENOMIC DNA]</scope>
</reference>
<dbReference type="Gene3D" id="3.90.1150.110">
    <property type="match status" value="1"/>
</dbReference>